<name>A0A4Q0T221_9BACT</name>
<feature type="signal peptide" evidence="1">
    <location>
        <begin position="1"/>
        <end position="29"/>
    </location>
</feature>
<reference evidence="2 3" key="1">
    <citation type="submission" date="2018-11" db="EMBL/GenBank/DDBJ databases">
        <authorList>
            <person name="Mardanov A.V."/>
            <person name="Ravin N.V."/>
            <person name="Dedysh S.N."/>
        </authorList>
    </citation>
    <scope>NUCLEOTIDE SEQUENCE [LARGE SCALE GENOMIC DNA]</scope>
    <source>
        <strain evidence="2 3">AF10</strain>
    </source>
</reference>
<evidence type="ECO:0000313" key="2">
    <source>
        <dbReference type="EMBL" id="RXH57237.1"/>
    </source>
</evidence>
<evidence type="ECO:0000256" key="1">
    <source>
        <dbReference type="SAM" id="SignalP"/>
    </source>
</evidence>
<keyword evidence="3" id="KW-1185">Reference proteome</keyword>
<organism evidence="2 3">
    <name type="scientific">Granulicella sibirica</name>
    <dbReference type="NCBI Taxonomy" id="2479048"/>
    <lineage>
        <taxon>Bacteria</taxon>
        <taxon>Pseudomonadati</taxon>
        <taxon>Acidobacteriota</taxon>
        <taxon>Terriglobia</taxon>
        <taxon>Terriglobales</taxon>
        <taxon>Acidobacteriaceae</taxon>
        <taxon>Granulicella</taxon>
    </lineage>
</organism>
<sequence length="1046" mass="115354">MKLRLLRFAASLWILLGLSLGLAPQAAWGAPSSPADRADASPPIALPDNVTIPGPLASFLRLAGISQKIAPAEVLPLLTRNVYLQGFQNGQPTEFLRLLDRYVAQARELQILAGQTSTIRVTNCADAGTLIQILGYRLRNGCGDHASLETANPERAFLTIDSNFPLTDLEEALQKGTPFVLPYQSTHVPALFHESDWISLSAGQRQGYSNLIDILINDPAIARLYWAFSKMDVETRNALQTSLSLRKLLPFNPTLDFYGSQISIRSGRVLVPGGPTAEPAWKSLAGASPDSPSDFTMKLLARDNGWLAAYFDVLSRVSPEEREHLTAVPRLQHLYEDFHTADTKGNASIGVFRHGSDLLILDTRVSWDANGQPHVPGNLEAWRQILSQHSNLKIVREYSKRSRSLDQPEQLLEEMTAFARIRTDTGPLQLYLTLCEIDRGRAPGHQLSPQTVTFLSSHFTLLSNWLLTFSEFPALDDESIVHFVNVAASISKMPNQALHSNVLGAFQANIGLWEILARQGQIPTADLNASWQKTIQPFAKIASPIQLFDATTDSVKELLVASGAPPNSPPSELIDRLAGPVQNSPDGQRMHDELASRIRSVLEDQRLVSLDTLFALSDGLTEMQKGSPKSTDALLALAGELREFEMPRQIFTNSEKINWAPAVYTSHHAELQVQTDLTKVIKAPGTRAQLEAARGQLAPFLRDTLVGLNYAYYEPPGAQILHINPLFVRSHDFLGISVIGSDLIWQPPVLLGAGISAGGGAYLMGSLADLPYSLATAEADFIVPENVQALIWRELVPDMLADASFARWWNVTPDELHAVGLYQRAGEELLRGSEKDPQLRARVASILSVRMDPRRLERISQALPHEKETASLLPLLMPADTFYLAAEYRKLYPGEAAASGPAGKELQDLCQRAPAEANWEHLSRDFGVAHPTLAHTNARDLLNLQPFPYSGGYTSRLFGESLESNNLYWARLADEMGYPPVMLNRLVPELTRHMISKIFATDLEDWPAMVRAMHETGDDLRRGKIASLRKTSTPSTEQAENIVPAQ</sequence>
<gene>
    <name evidence="2" type="ORF">GRAN_0547</name>
</gene>
<proteinExistence type="predicted"/>
<dbReference type="RefSeq" id="WP_241654298.1">
    <property type="nucleotide sequence ID" value="NZ_RDSM01000001.1"/>
</dbReference>
<comment type="caution">
    <text evidence="2">The sequence shown here is derived from an EMBL/GenBank/DDBJ whole genome shotgun (WGS) entry which is preliminary data.</text>
</comment>
<keyword evidence="1" id="KW-0732">Signal</keyword>
<feature type="chain" id="PRO_5020568625" evidence="1">
    <location>
        <begin position="30"/>
        <end position="1046"/>
    </location>
</feature>
<reference evidence="3" key="2">
    <citation type="submission" date="2019-02" db="EMBL/GenBank/DDBJ databases">
        <title>Granulicella sibirica sp. nov., a psychrotolerant acidobacterium isolated from an organic soil layer in forested tundra, West Siberia.</title>
        <authorList>
            <person name="Oshkin I.Y."/>
            <person name="Kulichevskaya I.S."/>
            <person name="Rijpstra W.I.C."/>
            <person name="Sinninghe Damste J.S."/>
            <person name="Rakitin A.L."/>
            <person name="Ravin N.V."/>
            <person name="Dedysh S.N."/>
        </authorList>
    </citation>
    <scope>NUCLEOTIDE SEQUENCE [LARGE SCALE GENOMIC DNA]</scope>
    <source>
        <strain evidence="3">AF10</strain>
    </source>
</reference>
<dbReference type="AlphaFoldDB" id="A0A4Q0T221"/>
<evidence type="ECO:0000313" key="3">
    <source>
        <dbReference type="Proteomes" id="UP000289437"/>
    </source>
</evidence>
<protein>
    <submittedName>
        <fullName evidence="2">Uncharacterized protein</fullName>
    </submittedName>
</protein>
<accession>A0A4Q0T221</accession>
<dbReference type="Proteomes" id="UP000289437">
    <property type="component" value="Unassembled WGS sequence"/>
</dbReference>
<dbReference type="EMBL" id="RDSM01000001">
    <property type="protein sequence ID" value="RXH57237.1"/>
    <property type="molecule type" value="Genomic_DNA"/>
</dbReference>